<dbReference type="Proteomes" id="UP000183832">
    <property type="component" value="Unassembled WGS sequence"/>
</dbReference>
<evidence type="ECO:0000313" key="1">
    <source>
        <dbReference type="EMBL" id="CRL04280.1"/>
    </source>
</evidence>
<protein>
    <submittedName>
        <fullName evidence="1">CLUMA_CG017378, isoform A</fullName>
    </submittedName>
</protein>
<name>A0A1J1IVZ9_9DIPT</name>
<reference evidence="1 2" key="1">
    <citation type="submission" date="2015-04" db="EMBL/GenBank/DDBJ databases">
        <authorList>
            <person name="Syromyatnikov M.Y."/>
            <person name="Popov V.N."/>
        </authorList>
    </citation>
    <scope>NUCLEOTIDE SEQUENCE [LARGE SCALE GENOMIC DNA]</scope>
</reference>
<dbReference type="EMBL" id="CVRI01000063">
    <property type="protein sequence ID" value="CRL04280.1"/>
    <property type="molecule type" value="Genomic_DNA"/>
</dbReference>
<evidence type="ECO:0000313" key="2">
    <source>
        <dbReference type="Proteomes" id="UP000183832"/>
    </source>
</evidence>
<accession>A0A1J1IVZ9</accession>
<dbReference type="AlphaFoldDB" id="A0A1J1IVZ9"/>
<gene>
    <name evidence="1" type="ORF">CLUMA_CG017378</name>
</gene>
<keyword evidence="2" id="KW-1185">Reference proteome</keyword>
<proteinExistence type="predicted"/>
<sequence length="82" mass="9473">MFVVSPLDTFQGQKKSAIRALGFSISTLTLSFLKKNFGENLSCCREDMKSLDERLKTAMRNYGNLSHSHCRPYRLNEFISRH</sequence>
<organism evidence="1 2">
    <name type="scientific">Clunio marinus</name>
    <dbReference type="NCBI Taxonomy" id="568069"/>
    <lineage>
        <taxon>Eukaryota</taxon>
        <taxon>Metazoa</taxon>
        <taxon>Ecdysozoa</taxon>
        <taxon>Arthropoda</taxon>
        <taxon>Hexapoda</taxon>
        <taxon>Insecta</taxon>
        <taxon>Pterygota</taxon>
        <taxon>Neoptera</taxon>
        <taxon>Endopterygota</taxon>
        <taxon>Diptera</taxon>
        <taxon>Nematocera</taxon>
        <taxon>Chironomoidea</taxon>
        <taxon>Chironomidae</taxon>
        <taxon>Clunio</taxon>
    </lineage>
</organism>